<accession>A0A4Y2EFL7</accession>
<protein>
    <submittedName>
        <fullName evidence="2">Uncharacterized protein</fullName>
    </submittedName>
</protein>
<evidence type="ECO:0000256" key="1">
    <source>
        <dbReference type="SAM" id="MobiDB-lite"/>
    </source>
</evidence>
<proteinExistence type="predicted"/>
<name>A0A4Y2EFL7_ARAVE</name>
<dbReference type="Proteomes" id="UP000499080">
    <property type="component" value="Unassembled WGS sequence"/>
</dbReference>
<dbReference type="EMBL" id="BGPR01170059">
    <property type="protein sequence ID" value="GBM27631.1"/>
    <property type="molecule type" value="Genomic_DNA"/>
</dbReference>
<feature type="compositionally biased region" description="Polar residues" evidence="1">
    <location>
        <begin position="1"/>
        <end position="35"/>
    </location>
</feature>
<dbReference type="AlphaFoldDB" id="A0A4Y2EFL7"/>
<comment type="caution">
    <text evidence="2">The sequence shown here is derived from an EMBL/GenBank/DDBJ whole genome shotgun (WGS) entry which is preliminary data.</text>
</comment>
<evidence type="ECO:0000313" key="2">
    <source>
        <dbReference type="EMBL" id="GBM27631.1"/>
    </source>
</evidence>
<keyword evidence="4" id="KW-1185">Reference proteome</keyword>
<organism evidence="2 4">
    <name type="scientific">Araneus ventricosus</name>
    <name type="common">Orbweaver spider</name>
    <name type="synonym">Epeira ventricosa</name>
    <dbReference type="NCBI Taxonomy" id="182803"/>
    <lineage>
        <taxon>Eukaryota</taxon>
        <taxon>Metazoa</taxon>
        <taxon>Ecdysozoa</taxon>
        <taxon>Arthropoda</taxon>
        <taxon>Chelicerata</taxon>
        <taxon>Arachnida</taxon>
        <taxon>Araneae</taxon>
        <taxon>Araneomorphae</taxon>
        <taxon>Entelegynae</taxon>
        <taxon>Araneoidea</taxon>
        <taxon>Araneidae</taxon>
        <taxon>Araneus</taxon>
    </lineage>
</organism>
<dbReference type="EMBL" id="BGPR01170090">
    <property type="protein sequence ID" value="GBM27727.1"/>
    <property type="molecule type" value="Genomic_DNA"/>
</dbReference>
<gene>
    <name evidence="2" type="ORF">AVEN_16367_1</name>
    <name evidence="3" type="ORF">AVEN_220294_1</name>
</gene>
<sequence>MIRNDGIQTNSKSKTSCADSNLRSRCDASGTSKNLSRLRPRDEARKSKIRRLGGGTGGSKSYGSTLWSLRGVRNFYKLLFNLTVVSSNLENDFLLTSNRATTLKLHSGSHPGPSRLIFVGIGSRTAVIRFRNLTISPQLQTPMLRGLVNAQSNLKCRFIS</sequence>
<reference evidence="2 4" key="1">
    <citation type="journal article" date="2019" name="Sci. Rep.">
        <title>Orb-weaving spider Araneus ventricosus genome elucidates the spidroin gene catalogue.</title>
        <authorList>
            <person name="Kono N."/>
            <person name="Nakamura H."/>
            <person name="Ohtoshi R."/>
            <person name="Moran D.A.P."/>
            <person name="Shinohara A."/>
            <person name="Yoshida Y."/>
            <person name="Fujiwara M."/>
            <person name="Mori M."/>
            <person name="Tomita M."/>
            <person name="Arakawa K."/>
        </authorList>
    </citation>
    <scope>NUCLEOTIDE SEQUENCE [LARGE SCALE GENOMIC DNA]</scope>
</reference>
<evidence type="ECO:0000313" key="4">
    <source>
        <dbReference type="Proteomes" id="UP000499080"/>
    </source>
</evidence>
<evidence type="ECO:0000313" key="3">
    <source>
        <dbReference type="EMBL" id="GBM27727.1"/>
    </source>
</evidence>
<feature type="region of interest" description="Disordered" evidence="1">
    <location>
        <begin position="1"/>
        <end position="60"/>
    </location>
</feature>